<accession>A0A410NTJ9</accession>
<sequence>MTDDHLIKGAIYDAEIQMKNSAVAFRPIRQTAEAVIIKGGFPPIGADDEKLEEEVVPLAQILSATDPVQPLREAIYRIEDKVCPPGIPHARVYHVDP</sequence>
<keyword evidence="4" id="KW-1185">Reference proteome</keyword>
<proteinExistence type="predicted"/>
<dbReference type="KEGG" id="bdm:EQG53_02510"/>
<evidence type="ECO:0000313" key="2">
    <source>
        <dbReference type="EMBL" id="QQB89324.1"/>
    </source>
</evidence>
<organism evidence="1 3">
    <name type="scientific">Brevundimonas diminuta</name>
    <name type="common">Pseudomonas diminuta</name>
    <dbReference type="NCBI Taxonomy" id="293"/>
    <lineage>
        <taxon>Bacteria</taxon>
        <taxon>Pseudomonadati</taxon>
        <taxon>Pseudomonadota</taxon>
        <taxon>Alphaproteobacteria</taxon>
        <taxon>Caulobacterales</taxon>
        <taxon>Caulobacteraceae</taxon>
        <taxon>Brevundimonas</taxon>
    </lineage>
</organism>
<gene>
    <name evidence="1" type="ORF">EQG53_02510</name>
    <name evidence="2" type="ORF">I6H83_02445</name>
</gene>
<dbReference type="Proteomes" id="UP000287388">
    <property type="component" value="Chromosome"/>
</dbReference>
<dbReference type="EMBL" id="CP035093">
    <property type="protein sequence ID" value="QAT13314.1"/>
    <property type="molecule type" value="Genomic_DNA"/>
</dbReference>
<name>A0A410NTJ9_BREDI</name>
<reference evidence="2 4" key="2">
    <citation type="submission" date="2020-12" db="EMBL/GenBank/DDBJ databases">
        <title>FDA dAtabase for Regulatory Grade micrObial Sequences (FDA-ARGOS): Supporting development and validation of Infectious Disease Dx tests.</title>
        <authorList>
            <person name="Kerrigan L."/>
            <person name="Long C."/>
            <person name="Tallon L."/>
            <person name="Sadzewicz L."/>
            <person name="Zhao X."/>
            <person name="Boylan J."/>
            <person name="Ott S."/>
            <person name="Bowen H."/>
            <person name="Vavikolanu K."/>
            <person name="Mehta A."/>
            <person name="Aluvathingal J."/>
            <person name="Nadendla S."/>
            <person name="Yan Y."/>
            <person name="Sichtig H."/>
        </authorList>
    </citation>
    <scope>NUCLEOTIDE SEQUENCE [LARGE SCALE GENOMIC DNA]</scope>
    <source>
        <strain evidence="2 4">FDAARGOS_1026</strain>
    </source>
</reference>
<reference evidence="1 3" key="1">
    <citation type="submission" date="2019-01" db="EMBL/GenBank/DDBJ databases">
        <title>Brevundimonas diminuta Genome sequencing and assembly.</title>
        <authorList>
            <person name="Chen H."/>
        </authorList>
    </citation>
    <scope>NUCLEOTIDE SEQUENCE [LARGE SCALE GENOMIC DNA]</scope>
    <source>
        <strain evidence="1">ATCC</strain>
        <strain evidence="3">ATCC(B) 19146</strain>
    </source>
</reference>
<evidence type="ECO:0000313" key="1">
    <source>
        <dbReference type="EMBL" id="QAT13314.1"/>
    </source>
</evidence>
<dbReference type="RefSeq" id="WP_128719012.1">
    <property type="nucleotide sequence ID" value="NZ_BJNC01000017.1"/>
</dbReference>
<evidence type="ECO:0000313" key="4">
    <source>
        <dbReference type="Proteomes" id="UP000596117"/>
    </source>
</evidence>
<dbReference type="AlphaFoldDB" id="A0A410NTJ9"/>
<protein>
    <submittedName>
        <fullName evidence="1">Uncharacterized protein</fullName>
    </submittedName>
</protein>
<dbReference type="EMBL" id="CP066026">
    <property type="protein sequence ID" value="QQB89324.1"/>
    <property type="molecule type" value="Genomic_DNA"/>
</dbReference>
<evidence type="ECO:0000313" key="3">
    <source>
        <dbReference type="Proteomes" id="UP000287388"/>
    </source>
</evidence>
<dbReference type="Proteomes" id="UP000596117">
    <property type="component" value="Chromosome"/>
</dbReference>